<evidence type="ECO:0000313" key="11">
    <source>
        <dbReference type="EMBL" id="MBW4464360.1"/>
    </source>
</evidence>
<dbReference type="GO" id="GO:0005524">
    <property type="term" value="F:ATP binding"/>
    <property type="evidence" value="ECO:0007669"/>
    <property type="project" value="UniProtKB-KW"/>
</dbReference>
<evidence type="ECO:0000313" key="12">
    <source>
        <dbReference type="Proteomes" id="UP000707356"/>
    </source>
</evidence>
<evidence type="ECO:0000256" key="4">
    <source>
        <dbReference type="ARBA" id="ARBA00022490"/>
    </source>
</evidence>
<keyword evidence="6" id="KW-0479">Metal-binding</keyword>
<evidence type="ECO:0000256" key="1">
    <source>
        <dbReference type="ARBA" id="ARBA00004496"/>
    </source>
</evidence>
<evidence type="ECO:0000256" key="10">
    <source>
        <dbReference type="ARBA" id="ARBA00032441"/>
    </source>
</evidence>
<keyword evidence="8" id="KW-0067">ATP-binding</keyword>
<dbReference type="InterPro" id="IPR027417">
    <property type="entry name" value="P-loop_NTPase"/>
</dbReference>
<dbReference type="NCBIfam" id="TIGR00150">
    <property type="entry name" value="T6A_YjeE"/>
    <property type="match status" value="1"/>
</dbReference>
<comment type="similarity">
    <text evidence="2">Belongs to the TsaE family.</text>
</comment>
<evidence type="ECO:0000256" key="2">
    <source>
        <dbReference type="ARBA" id="ARBA00007599"/>
    </source>
</evidence>
<name>A0A951P8L6_9CYAN</name>
<dbReference type="AlphaFoldDB" id="A0A951P8L6"/>
<dbReference type="GO" id="GO:0046872">
    <property type="term" value="F:metal ion binding"/>
    <property type="evidence" value="ECO:0007669"/>
    <property type="project" value="UniProtKB-KW"/>
</dbReference>
<dbReference type="SUPFAM" id="SSF52540">
    <property type="entry name" value="P-loop containing nucleoside triphosphate hydrolases"/>
    <property type="match status" value="1"/>
</dbReference>
<gene>
    <name evidence="11" type="primary">tsaE</name>
    <name evidence="11" type="ORF">KME07_02825</name>
</gene>
<reference evidence="11" key="1">
    <citation type="submission" date="2021-05" db="EMBL/GenBank/DDBJ databases">
        <authorList>
            <person name="Pietrasiak N."/>
            <person name="Ward R."/>
            <person name="Stajich J.E."/>
            <person name="Kurbessoian T."/>
        </authorList>
    </citation>
    <scope>NUCLEOTIDE SEQUENCE</scope>
    <source>
        <strain evidence="11">GSE-TBD4-15B</strain>
    </source>
</reference>
<sequence>MQCLTLANAAATKLLGAKLGQIVAAGTILLLKGDLGSGKTTFVQGLGAALCIQDPIVSPTFALIHEYPEARIPLYHFDLYRLQPDETAALNLEDYWEGDYPAGVVAIEWAERLKYLPSEYLLIQLSTSGSGLKSSSEAESGAESGRIAELEAVGRQPQQLLQALFEAKFEANQDC</sequence>
<dbReference type="EMBL" id="JAHHHV010000011">
    <property type="protein sequence ID" value="MBW4464360.1"/>
    <property type="molecule type" value="Genomic_DNA"/>
</dbReference>
<organism evidence="11 12">
    <name type="scientific">Pegethrix bostrychoides GSE-TBD4-15B</name>
    <dbReference type="NCBI Taxonomy" id="2839662"/>
    <lineage>
        <taxon>Bacteria</taxon>
        <taxon>Bacillati</taxon>
        <taxon>Cyanobacteriota</taxon>
        <taxon>Cyanophyceae</taxon>
        <taxon>Oculatellales</taxon>
        <taxon>Oculatellaceae</taxon>
        <taxon>Pegethrix</taxon>
    </lineage>
</organism>
<evidence type="ECO:0000256" key="9">
    <source>
        <dbReference type="ARBA" id="ARBA00022842"/>
    </source>
</evidence>
<dbReference type="GO" id="GO:0005737">
    <property type="term" value="C:cytoplasm"/>
    <property type="evidence" value="ECO:0007669"/>
    <property type="project" value="UniProtKB-SubCell"/>
</dbReference>
<dbReference type="Pfam" id="PF02367">
    <property type="entry name" value="TsaE"/>
    <property type="match status" value="1"/>
</dbReference>
<dbReference type="PANTHER" id="PTHR33540">
    <property type="entry name" value="TRNA THREONYLCARBAMOYLADENOSINE BIOSYNTHESIS PROTEIN TSAE"/>
    <property type="match status" value="1"/>
</dbReference>
<accession>A0A951P8L6</accession>
<dbReference type="Proteomes" id="UP000707356">
    <property type="component" value="Unassembled WGS sequence"/>
</dbReference>
<keyword evidence="9" id="KW-0460">Magnesium</keyword>
<proteinExistence type="inferred from homology"/>
<dbReference type="InterPro" id="IPR003442">
    <property type="entry name" value="T6A_TsaE"/>
</dbReference>
<evidence type="ECO:0000256" key="8">
    <source>
        <dbReference type="ARBA" id="ARBA00022840"/>
    </source>
</evidence>
<dbReference type="PANTHER" id="PTHR33540:SF2">
    <property type="entry name" value="TRNA THREONYLCARBAMOYLADENOSINE BIOSYNTHESIS PROTEIN TSAE"/>
    <property type="match status" value="1"/>
</dbReference>
<keyword evidence="5" id="KW-0819">tRNA processing</keyword>
<evidence type="ECO:0000256" key="3">
    <source>
        <dbReference type="ARBA" id="ARBA00019010"/>
    </source>
</evidence>
<evidence type="ECO:0000256" key="7">
    <source>
        <dbReference type="ARBA" id="ARBA00022741"/>
    </source>
</evidence>
<reference evidence="11" key="2">
    <citation type="journal article" date="2022" name="Microbiol. Resour. Announc.">
        <title>Metagenome Sequencing to Explore Phylogenomics of Terrestrial Cyanobacteria.</title>
        <authorList>
            <person name="Ward R.D."/>
            <person name="Stajich J.E."/>
            <person name="Johansen J.R."/>
            <person name="Huntemann M."/>
            <person name="Clum A."/>
            <person name="Foster B."/>
            <person name="Foster B."/>
            <person name="Roux S."/>
            <person name="Palaniappan K."/>
            <person name="Varghese N."/>
            <person name="Mukherjee S."/>
            <person name="Reddy T.B.K."/>
            <person name="Daum C."/>
            <person name="Copeland A."/>
            <person name="Chen I.A."/>
            <person name="Ivanova N.N."/>
            <person name="Kyrpides N.C."/>
            <person name="Shapiro N."/>
            <person name="Eloe-Fadrosh E.A."/>
            <person name="Pietrasiak N."/>
        </authorList>
    </citation>
    <scope>NUCLEOTIDE SEQUENCE</scope>
    <source>
        <strain evidence="11">GSE-TBD4-15B</strain>
    </source>
</reference>
<comment type="subcellular location">
    <subcellularLocation>
        <location evidence="1">Cytoplasm</location>
    </subcellularLocation>
</comment>
<dbReference type="GO" id="GO:0002949">
    <property type="term" value="P:tRNA threonylcarbamoyladenosine modification"/>
    <property type="evidence" value="ECO:0007669"/>
    <property type="project" value="InterPro"/>
</dbReference>
<protein>
    <recommendedName>
        <fullName evidence="3">tRNA threonylcarbamoyladenosine biosynthesis protein TsaE</fullName>
    </recommendedName>
    <alternativeName>
        <fullName evidence="10">t(6)A37 threonylcarbamoyladenosine biosynthesis protein TsaE</fullName>
    </alternativeName>
</protein>
<evidence type="ECO:0000256" key="6">
    <source>
        <dbReference type="ARBA" id="ARBA00022723"/>
    </source>
</evidence>
<dbReference type="Gene3D" id="3.40.50.300">
    <property type="entry name" value="P-loop containing nucleotide triphosphate hydrolases"/>
    <property type="match status" value="1"/>
</dbReference>
<keyword evidence="4" id="KW-0963">Cytoplasm</keyword>
<evidence type="ECO:0000256" key="5">
    <source>
        <dbReference type="ARBA" id="ARBA00022694"/>
    </source>
</evidence>
<keyword evidence="7" id="KW-0547">Nucleotide-binding</keyword>
<comment type="caution">
    <text evidence="11">The sequence shown here is derived from an EMBL/GenBank/DDBJ whole genome shotgun (WGS) entry which is preliminary data.</text>
</comment>